<keyword evidence="2" id="KW-1185">Reference proteome</keyword>
<dbReference type="Proteomes" id="UP001235720">
    <property type="component" value="Unassembled WGS sequence"/>
</dbReference>
<evidence type="ECO:0008006" key="3">
    <source>
        <dbReference type="Google" id="ProtNLM"/>
    </source>
</evidence>
<name>A0ABT7TLV6_9MICO</name>
<accession>A0ABT7TLV6</accession>
<comment type="caution">
    <text evidence="1">The sequence shown here is derived from an EMBL/GenBank/DDBJ whole genome shotgun (WGS) entry which is preliminary data.</text>
</comment>
<organism evidence="1 2">
    <name type="scientific">Curtobacterium subtropicum</name>
    <dbReference type="NCBI Taxonomy" id="3055138"/>
    <lineage>
        <taxon>Bacteria</taxon>
        <taxon>Bacillati</taxon>
        <taxon>Actinomycetota</taxon>
        <taxon>Actinomycetes</taxon>
        <taxon>Micrococcales</taxon>
        <taxon>Microbacteriaceae</taxon>
        <taxon>Curtobacterium</taxon>
    </lineage>
</organism>
<gene>
    <name evidence="1" type="ORF">QUG98_15825</name>
</gene>
<evidence type="ECO:0000313" key="1">
    <source>
        <dbReference type="EMBL" id="MDM7889922.1"/>
    </source>
</evidence>
<dbReference type="RefSeq" id="WP_175415942.1">
    <property type="nucleotide sequence ID" value="NZ_JAUCMM010000016.1"/>
</dbReference>
<evidence type="ECO:0000313" key="2">
    <source>
        <dbReference type="Proteomes" id="UP001235720"/>
    </source>
</evidence>
<reference evidence="1 2" key="1">
    <citation type="submission" date="2023-06" db="EMBL/GenBank/DDBJ databases">
        <authorList>
            <person name="Feng G."/>
            <person name="Li J."/>
            <person name="Zhu H."/>
        </authorList>
    </citation>
    <scope>NUCLEOTIDE SEQUENCE [LARGE SCALE GENOMIC DNA]</scope>
    <source>
        <strain evidence="1 2">RHCJP20</strain>
    </source>
</reference>
<sequence length="46" mass="5310">MTLDLHKGNSVDTERRCLPTSTLRALHDDQQEQSFGRWLGQINGQR</sequence>
<protein>
    <recommendedName>
        <fullName evidence="3">Transposase</fullName>
    </recommendedName>
</protein>
<proteinExistence type="predicted"/>
<dbReference type="EMBL" id="JAUCMM010000016">
    <property type="protein sequence ID" value="MDM7889922.1"/>
    <property type="molecule type" value="Genomic_DNA"/>
</dbReference>